<proteinExistence type="predicted"/>
<dbReference type="InterPro" id="IPR011712">
    <property type="entry name" value="Sig_transdc_His_kin_sub3_dim/P"/>
</dbReference>
<dbReference type="CDD" id="cd16917">
    <property type="entry name" value="HATPase_UhpB-NarQ-NarX-like"/>
    <property type="match status" value="1"/>
</dbReference>
<comment type="caution">
    <text evidence="8">The sequence shown here is derived from an EMBL/GenBank/DDBJ whole genome shotgun (WGS) entry which is preliminary data.</text>
</comment>
<dbReference type="Pfam" id="PF02518">
    <property type="entry name" value="HATPase_c"/>
    <property type="match status" value="1"/>
</dbReference>
<dbReference type="InterPro" id="IPR036890">
    <property type="entry name" value="HATPase_C_sf"/>
</dbReference>
<keyword evidence="6" id="KW-1133">Transmembrane helix</keyword>
<organism evidence="8 9">
    <name type="scientific">Paenibacillus faecis</name>
    <dbReference type="NCBI Taxonomy" id="862114"/>
    <lineage>
        <taxon>Bacteria</taxon>
        <taxon>Bacillati</taxon>
        <taxon>Bacillota</taxon>
        <taxon>Bacilli</taxon>
        <taxon>Bacillales</taxon>
        <taxon>Paenibacillaceae</taxon>
        <taxon>Paenibacillus</taxon>
    </lineage>
</organism>
<dbReference type="EMBL" id="VSDO01000001">
    <property type="protein sequence ID" value="TYA15551.1"/>
    <property type="molecule type" value="Genomic_DNA"/>
</dbReference>
<dbReference type="GO" id="GO:0000155">
    <property type="term" value="F:phosphorelay sensor kinase activity"/>
    <property type="evidence" value="ECO:0007669"/>
    <property type="project" value="InterPro"/>
</dbReference>
<dbReference type="PANTHER" id="PTHR24421:SF55">
    <property type="entry name" value="SENSOR HISTIDINE KINASE YDFH"/>
    <property type="match status" value="1"/>
</dbReference>
<keyword evidence="4 8" id="KW-0418">Kinase</keyword>
<protein>
    <recommendedName>
        <fullName evidence="2">histidine kinase</fullName>
        <ecNumber evidence="2">2.7.13.3</ecNumber>
    </recommendedName>
</protein>
<dbReference type="SMART" id="SM00387">
    <property type="entry name" value="HATPase_c"/>
    <property type="match status" value="1"/>
</dbReference>
<dbReference type="OrthoDB" id="9781904at2"/>
<feature type="transmembrane region" description="Helical" evidence="6">
    <location>
        <begin position="114"/>
        <end position="132"/>
    </location>
</feature>
<dbReference type="Gene3D" id="3.30.565.10">
    <property type="entry name" value="Histidine kinase-like ATPase, C-terminal domain"/>
    <property type="match status" value="1"/>
</dbReference>
<name>A0A5D0D036_9BACL</name>
<reference evidence="8 9" key="1">
    <citation type="submission" date="2019-08" db="EMBL/GenBank/DDBJ databases">
        <title>Genome sequencing of Paenibacillus faecis DSM 23593(T).</title>
        <authorList>
            <person name="Kook J.-K."/>
            <person name="Park S.-N."/>
            <person name="Lim Y.K."/>
        </authorList>
    </citation>
    <scope>NUCLEOTIDE SEQUENCE [LARGE SCALE GENOMIC DNA]</scope>
    <source>
        <strain evidence="8 9">DSM 23593</strain>
    </source>
</reference>
<dbReference type="InterPro" id="IPR003594">
    <property type="entry name" value="HATPase_dom"/>
</dbReference>
<feature type="domain" description="Histidine kinase/HSP90-like ATPase" evidence="7">
    <location>
        <begin position="296"/>
        <end position="390"/>
    </location>
</feature>
<sequence length="392" mass="44608">MAKFETTDNILISRLPILLWISLVYVATIIMQNFIDLLLLNSLIFTFTFIVHALLHWHSHRIMSTKAWLYFIVQGGLIFISALLVPDSSPAVLIGFLPMLVGQSIGFYYKKENILLVVLYCVFLFFYALLYLGDRHDLVLLIALFILMVILVGAYALLFFQQVNARVRTQLYLKDLENAHRKVEELTLMNERQRMARDLHDTLAQGLAGLIMQLEAADAFISQGNTPRSQEIIQGSMSQARRTLADARRAIDNLRIKSVEGMSFYEALTYEIRRFIEATGIEVDEDVQVSSRLSRTLMEQSMHIISECLTNVAKHAQADKVWISILERNGRVHIEIRDNGKGFNTELIGKQPGHYGILGIQERARLIEGEIKISSLPKGTQVFLEFPVHKGA</sequence>
<evidence type="ECO:0000256" key="5">
    <source>
        <dbReference type="ARBA" id="ARBA00023012"/>
    </source>
</evidence>
<dbReference type="EC" id="2.7.13.3" evidence="2"/>
<feature type="transmembrane region" description="Helical" evidence="6">
    <location>
        <begin position="37"/>
        <end position="55"/>
    </location>
</feature>
<dbReference type="InterPro" id="IPR050482">
    <property type="entry name" value="Sensor_HK_TwoCompSys"/>
</dbReference>
<keyword evidence="6" id="KW-0472">Membrane</keyword>
<evidence type="ECO:0000313" key="8">
    <source>
        <dbReference type="EMBL" id="TYA15551.1"/>
    </source>
</evidence>
<gene>
    <name evidence="8" type="ORF">FRY98_02750</name>
</gene>
<dbReference type="Gene3D" id="1.20.5.1930">
    <property type="match status" value="1"/>
</dbReference>
<dbReference type="PANTHER" id="PTHR24421">
    <property type="entry name" value="NITRATE/NITRITE SENSOR PROTEIN NARX-RELATED"/>
    <property type="match status" value="1"/>
</dbReference>
<evidence type="ECO:0000256" key="2">
    <source>
        <dbReference type="ARBA" id="ARBA00012438"/>
    </source>
</evidence>
<feature type="transmembrane region" description="Helical" evidence="6">
    <location>
        <begin position="12"/>
        <end position="31"/>
    </location>
</feature>
<keyword evidence="6" id="KW-0812">Transmembrane</keyword>
<feature type="transmembrane region" description="Helical" evidence="6">
    <location>
        <begin position="91"/>
        <end position="109"/>
    </location>
</feature>
<comment type="catalytic activity">
    <reaction evidence="1">
        <text>ATP + protein L-histidine = ADP + protein N-phospho-L-histidine.</text>
        <dbReference type="EC" id="2.7.13.3"/>
    </reaction>
</comment>
<keyword evidence="9" id="KW-1185">Reference proteome</keyword>
<feature type="transmembrane region" description="Helical" evidence="6">
    <location>
        <begin position="67"/>
        <end position="85"/>
    </location>
</feature>
<dbReference type="Proteomes" id="UP000325218">
    <property type="component" value="Unassembled WGS sequence"/>
</dbReference>
<evidence type="ECO:0000313" key="9">
    <source>
        <dbReference type="Proteomes" id="UP000325218"/>
    </source>
</evidence>
<evidence type="ECO:0000259" key="7">
    <source>
        <dbReference type="SMART" id="SM00387"/>
    </source>
</evidence>
<keyword evidence="3" id="KW-0808">Transferase</keyword>
<evidence type="ECO:0000256" key="6">
    <source>
        <dbReference type="SAM" id="Phobius"/>
    </source>
</evidence>
<dbReference type="SUPFAM" id="SSF55874">
    <property type="entry name" value="ATPase domain of HSP90 chaperone/DNA topoisomerase II/histidine kinase"/>
    <property type="match status" value="1"/>
</dbReference>
<evidence type="ECO:0000256" key="1">
    <source>
        <dbReference type="ARBA" id="ARBA00000085"/>
    </source>
</evidence>
<feature type="transmembrane region" description="Helical" evidence="6">
    <location>
        <begin position="138"/>
        <end position="160"/>
    </location>
</feature>
<evidence type="ECO:0000256" key="4">
    <source>
        <dbReference type="ARBA" id="ARBA00022777"/>
    </source>
</evidence>
<keyword evidence="5" id="KW-0902">Two-component regulatory system</keyword>
<evidence type="ECO:0000256" key="3">
    <source>
        <dbReference type="ARBA" id="ARBA00022679"/>
    </source>
</evidence>
<dbReference type="GO" id="GO:0016020">
    <property type="term" value="C:membrane"/>
    <property type="evidence" value="ECO:0007669"/>
    <property type="project" value="InterPro"/>
</dbReference>
<dbReference type="GO" id="GO:0046983">
    <property type="term" value="F:protein dimerization activity"/>
    <property type="evidence" value="ECO:0007669"/>
    <property type="project" value="InterPro"/>
</dbReference>
<dbReference type="AlphaFoldDB" id="A0A5D0D036"/>
<accession>A0A5D0D036</accession>
<dbReference type="Pfam" id="PF07730">
    <property type="entry name" value="HisKA_3"/>
    <property type="match status" value="1"/>
</dbReference>